<keyword evidence="4" id="KW-0378">Hydrolase</keyword>
<keyword evidence="1" id="KW-0540">Nuclease</keyword>
<dbReference type="GO" id="GO:0004519">
    <property type="term" value="F:endonuclease activity"/>
    <property type="evidence" value="ECO:0007669"/>
    <property type="project" value="UniProtKB-KW"/>
</dbReference>
<evidence type="ECO:0000256" key="2">
    <source>
        <dbReference type="ARBA" id="ARBA00022723"/>
    </source>
</evidence>
<dbReference type="STRING" id="157652.A0A371FD89"/>
<protein>
    <recommendedName>
        <fullName evidence="10">Integrase catalytic domain-containing protein</fullName>
    </recommendedName>
</protein>
<keyword evidence="2" id="KW-0479">Metal-binding</keyword>
<evidence type="ECO:0000259" key="10">
    <source>
        <dbReference type="PROSITE" id="PS50994"/>
    </source>
</evidence>
<keyword evidence="5" id="KW-0460">Magnesium</keyword>
<keyword evidence="12" id="KW-1185">Reference proteome</keyword>
<keyword evidence="3" id="KW-0255">Endonuclease</keyword>
<dbReference type="GO" id="GO:0046872">
    <property type="term" value="F:metal ion binding"/>
    <property type="evidence" value="ECO:0007669"/>
    <property type="project" value="UniProtKB-KW"/>
</dbReference>
<dbReference type="GO" id="GO:0003964">
    <property type="term" value="F:RNA-directed DNA polymerase activity"/>
    <property type="evidence" value="ECO:0007669"/>
    <property type="project" value="UniProtKB-KW"/>
</dbReference>
<keyword evidence="8" id="KW-0239">DNA-directed DNA polymerase</keyword>
<dbReference type="OrthoDB" id="1431938at2759"/>
<dbReference type="PANTHER" id="PTHR42648:SF11">
    <property type="entry name" value="TRANSPOSON TY4-P GAG-POL POLYPROTEIN"/>
    <property type="match status" value="1"/>
</dbReference>
<dbReference type="Pfam" id="PF00665">
    <property type="entry name" value="rve"/>
    <property type="match status" value="1"/>
</dbReference>
<comment type="caution">
    <text evidence="11">The sequence shown here is derived from an EMBL/GenBank/DDBJ whole genome shotgun (WGS) entry which is preliminary data.</text>
</comment>
<dbReference type="GO" id="GO:0003676">
    <property type="term" value="F:nucleic acid binding"/>
    <property type="evidence" value="ECO:0007669"/>
    <property type="project" value="InterPro"/>
</dbReference>
<evidence type="ECO:0000256" key="8">
    <source>
        <dbReference type="ARBA" id="ARBA00022932"/>
    </source>
</evidence>
<dbReference type="Gene3D" id="3.30.420.10">
    <property type="entry name" value="Ribonuclease H-like superfamily/Ribonuclease H"/>
    <property type="match status" value="1"/>
</dbReference>
<dbReference type="Pfam" id="PF25597">
    <property type="entry name" value="SH3_retrovirus"/>
    <property type="match status" value="1"/>
</dbReference>
<evidence type="ECO:0000256" key="9">
    <source>
        <dbReference type="ARBA" id="ARBA00023172"/>
    </source>
</evidence>
<gene>
    <name evidence="11" type="ORF">CR513_43783</name>
</gene>
<keyword evidence="9" id="KW-0233">DNA recombination</keyword>
<organism evidence="11 12">
    <name type="scientific">Mucuna pruriens</name>
    <name type="common">Velvet bean</name>
    <name type="synonym">Dolichos pruriens</name>
    <dbReference type="NCBI Taxonomy" id="157652"/>
    <lineage>
        <taxon>Eukaryota</taxon>
        <taxon>Viridiplantae</taxon>
        <taxon>Streptophyta</taxon>
        <taxon>Embryophyta</taxon>
        <taxon>Tracheophyta</taxon>
        <taxon>Spermatophyta</taxon>
        <taxon>Magnoliopsida</taxon>
        <taxon>eudicotyledons</taxon>
        <taxon>Gunneridae</taxon>
        <taxon>Pentapetalae</taxon>
        <taxon>rosids</taxon>
        <taxon>fabids</taxon>
        <taxon>Fabales</taxon>
        <taxon>Fabaceae</taxon>
        <taxon>Papilionoideae</taxon>
        <taxon>50 kb inversion clade</taxon>
        <taxon>NPAAA clade</taxon>
        <taxon>indigoferoid/millettioid clade</taxon>
        <taxon>Phaseoleae</taxon>
        <taxon>Mucuna</taxon>
    </lineage>
</organism>
<sequence length="226" mass="26458">MRKLSKKGYNMQIHHGYCTLIDKNERLIVEFVRHVRLEISIEIVYSNLCIIEIPIYGDNKNFITFIDDFSRKTWKSKACDAFKSFKAFVEKQSSCKIKTLRVDRGQEYLAYTIFFKQHGIQHQLITRYTHQQNGVVERKNKTIMNMLKCMCPTKSVCDKTLEEASSGRRPLIKHLRVFGCIMHANVKCIIFIGYNTNSKTSKLCNLETKKVIINQDVTFDEKGIWN</sequence>
<dbReference type="Proteomes" id="UP000257109">
    <property type="component" value="Unassembled WGS sequence"/>
</dbReference>
<dbReference type="PANTHER" id="PTHR42648">
    <property type="entry name" value="TRANSPOSASE, PUTATIVE-RELATED"/>
    <property type="match status" value="1"/>
</dbReference>
<dbReference type="InterPro" id="IPR036397">
    <property type="entry name" value="RNaseH_sf"/>
</dbReference>
<evidence type="ECO:0000256" key="3">
    <source>
        <dbReference type="ARBA" id="ARBA00022759"/>
    </source>
</evidence>
<keyword evidence="8" id="KW-0808">Transferase</keyword>
<name>A0A371FD89_MUCPR</name>
<dbReference type="GO" id="GO:0003887">
    <property type="term" value="F:DNA-directed DNA polymerase activity"/>
    <property type="evidence" value="ECO:0007669"/>
    <property type="project" value="UniProtKB-KW"/>
</dbReference>
<keyword evidence="8" id="KW-0548">Nucleotidyltransferase</keyword>
<evidence type="ECO:0000256" key="5">
    <source>
        <dbReference type="ARBA" id="ARBA00022842"/>
    </source>
</evidence>
<evidence type="ECO:0000256" key="7">
    <source>
        <dbReference type="ARBA" id="ARBA00022918"/>
    </source>
</evidence>
<evidence type="ECO:0000256" key="4">
    <source>
        <dbReference type="ARBA" id="ARBA00022801"/>
    </source>
</evidence>
<dbReference type="InterPro" id="IPR001584">
    <property type="entry name" value="Integrase_cat-core"/>
</dbReference>
<evidence type="ECO:0000256" key="6">
    <source>
        <dbReference type="ARBA" id="ARBA00022908"/>
    </source>
</evidence>
<keyword evidence="6" id="KW-0229">DNA integration</keyword>
<dbReference type="GO" id="GO:0016787">
    <property type="term" value="F:hydrolase activity"/>
    <property type="evidence" value="ECO:0007669"/>
    <property type="project" value="UniProtKB-KW"/>
</dbReference>
<dbReference type="GO" id="GO:0006310">
    <property type="term" value="P:DNA recombination"/>
    <property type="evidence" value="ECO:0007669"/>
    <property type="project" value="UniProtKB-KW"/>
</dbReference>
<dbReference type="PROSITE" id="PS50994">
    <property type="entry name" value="INTEGRASE"/>
    <property type="match status" value="1"/>
</dbReference>
<evidence type="ECO:0000313" key="12">
    <source>
        <dbReference type="Proteomes" id="UP000257109"/>
    </source>
</evidence>
<evidence type="ECO:0000256" key="1">
    <source>
        <dbReference type="ARBA" id="ARBA00022722"/>
    </source>
</evidence>
<dbReference type="InterPro" id="IPR057670">
    <property type="entry name" value="SH3_retrovirus"/>
</dbReference>
<dbReference type="EMBL" id="QJKJ01009575">
    <property type="protein sequence ID" value="RDX76245.1"/>
    <property type="molecule type" value="Genomic_DNA"/>
</dbReference>
<proteinExistence type="predicted"/>
<feature type="non-terminal residue" evidence="11">
    <location>
        <position position="1"/>
    </location>
</feature>
<feature type="domain" description="Integrase catalytic" evidence="10">
    <location>
        <begin position="36"/>
        <end position="147"/>
    </location>
</feature>
<accession>A0A371FD89</accession>
<dbReference type="InterPro" id="IPR039537">
    <property type="entry name" value="Retrotran_Ty1/copia-like"/>
</dbReference>
<dbReference type="AlphaFoldDB" id="A0A371FD89"/>
<evidence type="ECO:0000313" key="11">
    <source>
        <dbReference type="EMBL" id="RDX76245.1"/>
    </source>
</evidence>
<reference evidence="11" key="1">
    <citation type="submission" date="2018-05" db="EMBL/GenBank/DDBJ databases">
        <title>Draft genome of Mucuna pruriens seed.</title>
        <authorList>
            <person name="Nnadi N.E."/>
            <person name="Vos R."/>
            <person name="Hasami M.H."/>
            <person name="Devisetty U.K."/>
            <person name="Aguiy J.C."/>
        </authorList>
    </citation>
    <scope>NUCLEOTIDE SEQUENCE [LARGE SCALE GENOMIC DNA]</scope>
    <source>
        <strain evidence="11">JCA_2017</strain>
    </source>
</reference>
<keyword evidence="7" id="KW-0695">RNA-directed DNA polymerase</keyword>
<dbReference type="InterPro" id="IPR012337">
    <property type="entry name" value="RNaseH-like_sf"/>
</dbReference>
<dbReference type="GO" id="GO:0015074">
    <property type="term" value="P:DNA integration"/>
    <property type="evidence" value="ECO:0007669"/>
    <property type="project" value="UniProtKB-KW"/>
</dbReference>
<dbReference type="SUPFAM" id="SSF53098">
    <property type="entry name" value="Ribonuclease H-like"/>
    <property type="match status" value="1"/>
</dbReference>